<name>A0A3N2Q555_SODAK</name>
<organism evidence="1 2">
    <name type="scientific">Sodiomyces alkalinus (strain CBS 110278 / VKM F-3762 / F11)</name>
    <name type="common">Alkaliphilic filamentous fungus</name>
    <dbReference type="NCBI Taxonomy" id="1314773"/>
    <lineage>
        <taxon>Eukaryota</taxon>
        <taxon>Fungi</taxon>
        <taxon>Dikarya</taxon>
        <taxon>Ascomycota</taxon>
        <taxon>Pezizomycotina</taxon>
        <taxon>Sordariomycetes</taxon>
        <taxon>Hypocreomycetidae</taxon>
        <taxon>Glomerellales</taxon>
        <taxon>Plectosphaerellaceae</taxon>
        <taxon>Sodiomyces</taxon>
    </lineage>
</organism>
<evidence type="ECO:0000313" key="1">
    <source>
        <dbReference type="EMBL" id="ROT41755.1"/>
    </source>
</evidence>
<protein>
    <submittedName>
        <fullName evidence="1">Uncharacterized protein</fullName>
    </submittedName>
</protein>
<dbReference type="RefSeq" id="XP_028469561.1">
    <property type="nucleotide sequence ID" value="XM_028614042.1"/>
</dbReference>
<accession>A0A3N2Q555</accession>
<evidence type="ECO:0000313" key="2">
    <source>
        <dbReference type="Proteomes" id="UP000272025"/>
    </source>
</evidence>
<dbReference type="Proteomes" id="UP000272025">
    <property type="component" value="Unassembled WGS sequence"/>
</dbReference>
<dbReference type="EMBL" id="ML119052">
    <property type="protein sequence ID" value="ROT41755.1"/>
    <property type="molecule type" value="Genomic_DNA"/>
</dbReference>
<gene>
    <name evidence="1" type="ORF">SODALDRAFT_357838</name>
</gene>
<keyword evidence="2" id="KW-1185">Reference proteome</keyword>
<reference evidence="1 2" key="1">
    <citation type="journal article" date="2018" name="Mol. Ecol.">
        <title>The obligate alkalophilic soda-lake fungus Sodiomyces alkalinus has shifted to a protein diet.</title>
        <authorList>
            <person name="Grum-Grzhimaylo A.A."/>
            <person name="Falkoski D.L."/>
            <person name="van den Heuvel J."/>
            <person name="Valero-Jimenez C.A."/>
            <person name="Min B."/>
            <person name="Choi I.G."/>
            <person name="Lipzen A."/>
            <person name="Daum C.G."/>
            <person name="Aanen D.K."/>
            <person name="Tsang A."/>
            <person name="Henrissat B."/>
            <person name="Bilanenko E.N."/>
            <person name="de Vries R.P."/>
            <person name="van Kan J.A.L."/>
            <person name="Grigoriev I.V."/>
            <person name="Debets A.J.M."/>
        </authorList>
    </citation>
    <scope>NUCLEOTIDE SEQUENCE [LARGE SCALE GENOMIC DNA]</scope>
    <source>
        <strain evidence="1 2">F11</strain>
    </source>
</reference>
<sequence length="234" mass="26165">MVVSGPESDGRRGRRMVARNLGSLVVYVDSTELMEWQRIDGDQKKVRSSRIPYGEWLLEEWDMDRAFPEHAEGIGVLDWIRPPRSPPVERETVTSSKQKYCVIGELYLSLRFIPGTPSIWAWWSHSLADAGGVNAEPTDKGVKRAFKASKKGIYTMVLNLSGCEWDEFSAVPIHEHNGVPPNPNCNALGTFSPSQSLTYRLIGIEPSGHHHLSVFAPLNCMRPHPTSDNPNATE</sequence>
<proteinExistence type="predicted"/>
<dbReference type="GeneID" id="39582520"/>
<dbReference type="AlphaFoldDB" id="A0A3N2Q555"/>